<dbReference type="InterPro" id="IPR010998">
    <property type="entry name" value="Integrase_recombinase_N"/>
</dbReference>
<dbReference type="NCBIfam" id="TIGR02249">
    <property type="entry name" value="integrase_gron"/>
    <property type="match status" value="1"/>
</dbReference>
<organism evidence="8 9">
    <name type="scientific">Gemmatimonas aurantiaca</name>
    <dbReference type="NCBI Taxonomy" id="173480"/>
    <lineage>
        <taxon>Bacteria</taxon>
        <taxon>Pseudomonadati</taxon>
        <taxon>Gemmatimonadota</taxon>
        <taxon>Gemmatimonadia</taxon>
        <taxon>Gemmatimonadales</taxon>
        <taxon>Gemmatimonadaceae</taxon>
        <taxon>Gemmatimonas</taxon>
    </lineage>
</organism>
<dbReference type="GO" id="GO:0006310">
    <property type="term" value="P:DNA recombination"/>
    <property type="evidence" value="ECO:0007669"/>
    <property type="project" value="UniProtKB-KW"/>
</dbReference>
<dbReference type="InterPro" id="IPR011010">
    <property type="entry name" value="DNA_brk_join_enz"/>
</dbReference>
<dbReference type="CDD" id="cd01193">
    <property type="entry name" value="INT_IntI_C"/>
    <property type="match status" value="1"/>
</dbReference>
<dbReference type="PANTHER" id="PTHR30349:SF64">
    <property type="entry name" value="PROPHAGE INTEGRASE INTD-RELATED"/>
    <property type="match status" value="1"/>
</dbReference>
<evidence type="ECO:0000259" key="6">
    <source>
        <dbReference type="PROSITE" id="PS51898"/>
    </source>
</evidence>
<dbReference type="InterPro" id="IPR002104">
    <property type="entry name" value="Integrase_catalytic"/>
</dbReference>
<evidence type="ECO:0000313" key="8">
    <source>
        <dbReference type="EMBL" id="HCT56403.1"/>
    </source>
</evidence>
<dbReference type="InterPro" id="IPR011946">
    <property type="entry name" value="Integrase_integron-type"/>
</dbReference>
<accession>A0A3D4V5J3</accession>
<dbReference type="PROSITE" id="PS51898">
    <property type="entry name" value="TYR_RECOMBINASE"/>
    <property type="match status" value="1"/>
</dbReference>
<evidence type="ECO:0000259" key="7">
    <source>
        <dbReference type="PROSITE" id="PS51900"/>
    </source>
</evidence>
<dbReference type="Proteomes" id="UP000264071">
    <property type="component" value="Unassembled WGS sequence"/>
</dbReference>
<dbReference type="PROSITE" id="PS51900">
    <property type="entry name" value="CB"/>
    <property type="match status" value="1"/>
</dbReference>
<dbReference type="Pfam" id="PF00589">
    <property type="entry name" value="Phage_integrase"/>
    <property type="match status" value="1"/>
</dbReference>
<dbReference type="GO" id="GO:0003677">
    <property type="term" value="F:DNA binding"/>
    <property type="evidence" value="ECO:0007669"/>
    <property type="project" value="UniProtKB-UniRule"/>
</dbReference>
<dbReference type="Gene3D" id="1.10.443.10">
    <property type="entry name" value="Intergrase catalytic core"/>
    <property type="match status" value="1"/>
</dbReference>
<evidence type="ECO:0000256" key="4">
    <source>
        <dbReference type="ARBA" id="ARBA00023172"/>
    </source>
</evidence>
<dbReference type="AlphaFoldDB" id="A0A3D4V5J3"/>
<gene>
    <name evidence="8" type="ORF">DGD08_04230</name>
</gene>
<proteinExistence type="inferred from homology"/>
<evidence type="ECO:0000256" key="2">
    <source>
        <dbReference type="ARBA" id="ARBA00022908"/>
    </source>
</evidence>
<dbReference type="GO" id="GO:0015074">
    <property type="term" value="P:DNA integration"/>
    <property type="evidence" value="ECO:0007669"/>
    <property type="project" value="UniProtKB-KW"/>
</dbReference>
<dbReference type="InterPro" id="IPR044068">
    <property type="entry name" value="CB"/>
</dbReference>
<dbReference type="OMA" id="GWQWVFP"/>
<dbReference type="Pfam" id="PF13495">
    <property type="entry name" value="Phage_int_SAM_4"/>
    <property type="match status" value="1"/>
</dbReference>
<protein>
    <submittedName>
        <fullName evidence="8">Integron integrase</fullName>
    </submittedName>
</protein>
<name>A0A3D4V5J3_9BACT</name>
<comment type="caution">
    <text evidence="8">The sequence shown here is derived from an EMBL/GenBank/DDBJ whole genome shotgun (WGS) entry which is preliminary data.</text>
</comment>
<dbReference type="PANTHER" id="PTHR30349">
    <property type="entry name" value="PHAGE INTEGRASE-RELATED"/>
    <property type="match status" value="1"/>
</dbReference>
<dbReference type="Gene3D" id="1.10.150.130">
    <property type="match status" value="1"/>
</dbReference>
<evidence type="ECO:0000256" key="1">
    <source>
        <dbReference type="ARBA" id="ARBA00008857"/>
    </source>
</evidence>
<feature type="domain" description="Tyr recombinase" evidence="6">
    <location>
        <begin position="102"/>
        <end position="315"/>
    </location>
</feature>
<keyword evidence="2" id="KW-0229">DNA integration</keyword>
<dbReference type="InterPro" id="IPR050090">
    <property type="entry name" value="Tyrosine_recombinase_XerCD"/>
</dbReference>
<reference evidence="8 9" key="1">
    <citation type="journal article" date="2018" name="Nat. Biotechnol.">
        <title>A standardized bacterial taxonomy based on genome phylogeny substantially revises the tree of life.</title>
        <authorList>
            <person name="Parks D.H."/>
            <person name="Chuvochina M."/>
            <person name="Waite D.W."/>
            <person name="Rinke C."/>
            <person name="Skarshewski A."/>
            <person name="Chaumeil P.A."/>
            <person name="Hugenholtz P."/>
        </authorList>
    </citation>
    <scope>NUCLEOTIDE SEQUENCE [LARGE SCALE GENOMIC DNA]</scope>
    <source>
        <strain evidence="8">UBA8844</strain>
    </source>
</reference>
<evidence type="ECO:0000313" key="9">
    <source>
        <dbReference type="Proteomes" id="UP000264071"/>
    </source>
</evidence>
<evidence type="ECO:0000256" key="3">
    <source>
        <dbReference type="ARBA" id="ARBA00023125"/>
    </source>
</evidence>
<dbReference type="EMBL" id="DPIY01000005">
    <property type="protein sequence ID" value="HCT56403.1"/>
    <property type="molecule type" value="Genomic_DNA"/>
</dbReference>
<keyword evidence="3 5" id="KW-0238">DNA-binding</keyword>
<sequence>MTGARLITRVRERAAVRRYSPRTVEVYVRWIVRFVRFHGMQHPSALGDSAVSAFLTYLASERKVAASTQNQALAALAFLYAEVLGQPLGAVQGFLVAKVPHRLPNVLSRAAVRRVLVHMRGTPHLMASLLYGTGLRLNECCQLRVKDLDLDRKELRVRAGKGGRDRVTMVPESLIAPLREHLRAAKVLMARRASAGGGYVALPGAMDRKAAGASRQWGWCWVFPAAREYRDASTGERRTHHLHHTVLQRAVAEAARRAGIGQRVGCHTFRHSFATHLLEDGYDIRTVQELLGHRDVSTTMIYTHVLNRGGRGVRSPLDAP</sequence>
<comment type="similarity">
    <text evidence="1">Belongs to the 'phage' integrase family.</text>
</comment>
<dbReference type="InterPro" id="IPR004107">
    <property type="entry name" value="Integrase_SAM-like_N"/>
</dbReference>
<dbReference type="SUPFAM" id="SSF56349">
    <property type="entry name" value="DNA breaking-rejoining enzymes"/>
    <property type="match status" value="1"/>
</dbReference>
<dbReference type="InterPro" id="IPR013762">
    <property type="entry name" value="Integrase-like_cat_sf"/>
</dbReference>
<feature type="domain" description="Core-binding (CB)" evidence="7">
    <location>
        <begin position="1"/>
        <end position="84"/>
    </location>
</feature>
<keyword evidence="4" id="KW-0233">DNA recombination</keyword>
<evidence type="ECO:0000256" key="5">
    <source>
        <dbReference type="PROSITE-ProRule" id="PRU01248"/>
    </source>
</evidence>